<gene>
    <name evidence="3" type="ORF">M409DRAFT_61389</name>
</gene>
<dbReference type="RefSeq" id="XP_033659620.1">
    <property type="nucleotide sequence ID" value="XM_033814735.1"/>
</dbReference>
<dbReference type="EMBL" id="ML993650">
    <property type="protein sequence ID" value="KAF2158731.1"/>
    <property type="molecule type" value="Genomic_DNA"/>
</dbReference>
<evidence type="ECO:0000313" key="4">
    <source>
        <dbReference type="Proteomes" id="UP000799537"/>
    </source>
</evidence>
<feature type="domain" description="JmjC" evidence="2">
    <location>
        <begin position="705"/>
        <end position="858"/>
    </location>
</feature>
<evidence type="ECO:0000313" key="3">
    <source>
        <dbReference type="EMBL" id="KAF2158731.1"/>
    </source>
</evidence>
<feature type="region of interest" description="Disordered" evidence="1">
    <location>
        <begin position="14"/>
        <end position="36"/>
    </location>
</feature>
<feature type="region of interest" description="Disordered" evidence="1">
    <location>
        <begin position="446"/>
        <end position="501"/>
    </location>
</feature>
<name>A0A6A6BVD9_ZASCE</name>
<dbReference type="InterPro" id="IPR003347">
    <property type="entry name" value="JmjC_dom"/>
</dbReference>
<evidence type="ECO:0000259" key="2">
    <source>
        <dbReference type="PROSITE" id="PS51184"/>
    </source>
</evidence>
<feature type="compositionally biased region" description="Basic and acidic residues" evidence="1">
    <location>
        <begin position="409"/>
        <end position="422"/>
    </location>
</feature>
<feature type="region of interest" description="Disordered" evidence="1">
    <location>
        <begin position="271"/>
        <end position="343"/>
    </location>
</feature>
<feature type="region of interest" description="Disordered" evidence="1">
    <location>
        <begin position="355"/>
        <end position="422"/>
    </location>
</feature>
<feature type="compositionally biased region" description="Polar residues" evidence="1">
    <location>
        <begin position="273"/>
        <end position="286"/>
    </location>
</feature>
<organism evidence="3 4">
    <name type="scientific">Zasmidium cellare ATCC 36951</name>
    <dbReference type="NCBI Taxonomy" id="1080233"/>
    <lineage>
        <taxon>Eukaryota</taxon>
        <taxon>Fungi</taxon>
        <taxon>Dikarya</taxon>
        <taxon>Ascomycota</taxon>
        <taxon>Pezizomycotina</taxon>
        <taxon>Dothideomycetes</taxon>
        <taxon>Dothideomycetidae</taxon>
        <taxon>Mycosphaerellales</taxon>
        <taxon>Mycosphaerellaceae</taxon>
        <taxon>Zasmidium</taxon>
    </lineage>
</organism>
<feature type="compositionally biased region" description="Basic residues" evidence="1">
    <location>
        <begin position="321"/>
        <end position="337"/>
    </location>
</feature>
<feature type="compositionally biased region" description="Polar residues" evidence="1">
    <location>
        <begin position="366"/>
        <end position="394"/>
    </location>
</feature>
<dbReference type="Gene3D" id="2.60.120.650">
    <property type="entry name" value="Cupin"/>
    <property type="match status" value="1"/>
</dbReference>
<feature type="compositionally biased region" description="Basic and acidic residues" evidence="1">
    <location>
        <begin position="455"/>
        <end position="490"/>
    </location>
</feature>
<dbReference type="AlphaFoldDB" id="A0A6A6BVD9"/>
<dbReference type="OrthoDB" id="5324497at2759"/>
<dbReference type="PROSITE" id="PS51184">
    <property type="entry name" value="JMJC"/>
    <property type="match status" value="1"/>
</dbReference>
<sequence>MSTRLIPSAAVSTFRDSSGLPVPPSASNSNTDELAPAGQRIIRKSSRTLSQRAASGEVGARLDSLSMDDVERALRKTQLPDTEVSLLSLLQKPETNQADVVKQILNHMADHAEEHALQMALVWRYAKEHEVWKSCTNPDWRTEDSFLDSLDGNQTVRLCIQFGTSTDVARRGKINIIRRNWGEDWYDHARQKDLFPPAERGAASLSKNMLRLIASVSSSVHLSQALEFLEHAIQDRTAIGSRKSLGWKAATTTYLMLCDVQLLIAHIEEHRPTSATKTPHKTQSAGSDEESLELISSKGISSLSSFESSMQLRSEATRSTTRARGKPRPPGKGRKAKSQTTDDIQQLRMLLQEEAARRSGERQPRSIASNNSDIQVTGQEGRSSETVTATTASQAGKRKTVEPLQLDNETSREKRARIRMDRRQSILDVPNPPLAGVDGNIITAIPRQGLPPNGRQDHSTATDTQVDRAQEENMDSHVVRDIAPPRDSRRQSSTNSPTAEFVESVANASAFARLEQATGPSEKQQDQPLDSDNTCASCAGNCLVCEIPSGFKELERRDLYLAAHRALELEAEAPNATVRKWIKPIRYASWSVGLLQGPGEVCLLSEKSFLSQMRGKGPLSRPIIIRDSFDDADEWSATRYADQLDMAFADLEVDVRWHQVPEPVREKVPKMSRLCRASPPTLLGNPPNMLNLPDLTGAIAPAFLRQDRFRMLDLLIERCKADSIKHLGKQLHLSPFDVGGSRRFNILGWPGAFSGAHVDSTGATWVRNLFGQKLWMFVPEDLMTPADWEELATDGDDWNPGNKARAVVLQPGDVFVMRPGLVHAVYTLGDSGPSLMIGGFFLDNYDLIHTLQTFYKIGKNQRSTNEPISYQFAHIIWSLERIIRRNSAPYFSTPEDLDVFTDLITKLRGLGCDCSECDEECMCARDGRRCTPLCLVHIFGDRRFTEKPGVAKSGTQP</sequence>
<dbReference type="SUPFAM" id="SSF51197">
    <property type="entry name" value="Clavaminate synthase-like"/>
    <property type="match status" value="1"/>
</dbReference>
<feature type="compositionally biased region" description="Basic and acidic residues" evidence="1">
    <location>
        <begin position="355"/>
        <end position="364"/>
    </location>
</feature>
<keyword evidence="4" id="KW-1185">Reference proteome</keyword>
<accession>A0A6A6BVD9</accession>
<feature type="compositionally biased region" description="Low complexity" evidence="1">
    <location>
        <begin position="293"/>
        <end position="320"/>
    </location>
</feature>
<dbReference type="Proteomes" id="UP000799537">
    <property type="component" value="Unassembled WGS sequence"/>
</dbReference>
<dbReference type="GeneID" id="54568007"/>
<proteinExistence type="predicted"/>
<evidence type="ECO:0000256" key="1">
    <source>
        <dbReference type="SAM" id="MobiDB-lite"/>
    </source>
</evidence>
<protein>
    <recommendedName>
        <fullName evidence="2">JmjC domain-containing protein</fullName>
    </recommendedName>
</protein>
<reference evidence="3" key="1">
    <citation type="journal article" date="2020" name="Stud. Mycol.">
        <title>101 Dothideomycetes genomes: a test case for predicting lifestyles and emergence of pathogens.</title>
        <authorList>
            <person name="Haridas S."/>
            <person name="Albert R."/>
            <person name="Binder M."/>
            <person name="Bloem J."/>
            <person name="Labutti K."/>
            <person name="Salamov A."/>
            <person name="Andreopoulos B."/>
            <person name="Baker S."/>
            <person name="Barry K."/>
            <person name="Bills G."/>
            <person name="Bluhm B."/>
            <person name="Cannon C."/>
            <person name="Castanera R."/>
            <person name="Culley D."/>
            <person name="Daum C."/>
            <person name="Ezra D."/>
            <person name="Gonzalez J."/>
            <person name="Henrissat B."/>
            <person name="Kuo A."/>
            <person name="Liang C."/>
            <person name="Lipzen A."/>
            <person name="Lutzoni F."/>
            <person name="Magnuson J."/>
            <person name="Mondo S."/>
            <person name="Nolan M."/>
            <person name="Ohm R."/>
            <person name="Pangilinan J."/>
            <person name="Park H.-J."/>
            <person name="Ramirez L."/>
            <person name="Alfaro M."/>
            <person name="Sun H."/>
            <person name="Tritt A."/>
            <person name="Yoshinaga Y."/>
            <person name="Zwiers L.-H."/>
            <person name="Turgeon B."/>
            <person name="Goodwin S."/>
            <person name="Spatafora J."/>
            <person name="Crous P."/>
            <person name="Grigoriev I."/>
        </authorList>
    </citation>
    <scope>NUCLEOTIDE SEQUENCE</scope>
    <source>
        <strain evidence="3">ATCC 36951</strain>
    </source>
</reference>